<keyword evidence="2" id="KW-1185">Reference proteome</keyword>
<evidence type="ECO:0000313" key="1">
    <source>
        <dbReference type="EMBL" id="PLC52833.1"/>
    </source>
</evidence>
<dbReference type="Gene3D" id="3.40.1350.10">
    <property type="match status" value="1"/>
</dbReference>
<dbReference type="InterPro" id="IPR011856">
    <property type="entry name" value="tRNA_endonuc-like_dom_sf"/>
</dbReference>
<organism evidence="1 2">
    <name type="scientific">Pollutimonas nitritireducens</name>
    <dbReference type="NCBI Taxonomy" id="2045209"/>
    <lineage>
        <taxon>Bacteria</taxon>
        <taxon>Pseudomonadati</taxon>
        <taxon>Pseudomonadota</taxon>
        <taxon>Betaproteobacteria</taxon>
        <taxon>Burkholderiales</taxon>
        <taxon>Alcaligenaceae</taxon>
        <taxon>Pollutimonas</taxon>
    </lineage>
</organism>
<reference evidence="1 2" key="1">
    <citation type="submission" date="2017-10" db="EMBL/GenBank/DDBJ databases">
        <title>Two draft genome sequences of Pusillimonas sp. strains isolated from a nitrate- and radionuclide-contaminated groundwater in Russia.</title>
        <authorList>
            <person name="Grouzdev D.S."/>
            <person name="Tourova T.P."/>
            <person name="Goeva M.A."/>
            <person name="Babich T.L."/>
            <person name="Sokolova D.S."/>
            <person name="Abdullin R."/>
            <person name="Poltaraus A.B."/>
            <person name="Toshchakov S.V."/>
            <person name="Nazina T.N."/>
        </authorList>
    </citation>
    <scope>NUCLEOTIDE SEQUENCE [LARGE SCALE GENOMIC DNA]</scope>
    <source>
        <strain evidence="1 2">JR1/69-2-13</strain>
    </source>
</reference>
<gene>
    <name evidence="1" type="ORF">CR155_15600</name>
</gene>
<evidence type="ECO:0008006" key="3">
    <source>
        <dbReference type="Google" id="ProtNLM"/>
    </source>
</evidence>
<comment type="caution">
    <text evidence="1">The sequence shown here is derived from an EMBL/GenBank/DDBJ whole genome shotgun (WGS) entry which is preliminary data.</text>
</comment>
<dbReference type="OrthoDB" id="570199at2"/>
<dbReference type="Proteomes" id="UP000234328">
    <property type="component" value="Unassembled WGS sequence"/>
</dbReference>
<sequence length="419" mass="47207">MPLYEMTGENLSPVNGRTFTDFGLTERQNLQRAIRASIDAITPDPDVKTMVLAEEFGDWVGANRRIDLLCLDENANLVVVELKRESATHMELQALRYAAMISTMRFDQAVQAHAKYLESIGSEDDAEQSIREFLGVDDEPVAFSEKVRIVLAASEFNSEVTTTVLWLNEQGLDIRCVQLRPHDVDGRVLVDIQQIIPLPEATSYQVALREKTNERVVARSNNRDMTRYDLTIGDQVFTNLPKRRLMYEITAEVISRGVTPEQMATVVPWKSSSMFAQADGTLDKSSFIKLLPKYQIDRCYTDDKDLFHLNEKTFALTKMWGDRTIEAIEAITSLNPNGRQIDFEPAIKGTTEASYKDYVITRLSTGTIKLERDGLPIEPVSPELRRLAGELNVPTANKQGNPHNTQVLGRELIKAINAL</sequence>
<proteinExistence type="predicted"/>
<accession>A0A2N4UCV5</accession>
<name>A0A2N4UCV5_9BURK</name>
<dbReference type="AlphaFoldDB" id="A0A2N4UCV5"/>
<evidence type="ECO:0000313" key="2">
    <source>
        <dbReference type="Proteomes" id="UP000234328"/>
    </source>
</evidence>
<dbReference type="RefSeq" id="WP_102070967.1">
    <property type="nucleotide sequence ID" value="NZ_PDNV01000010.1"/>
</dbReference>
<dbReference type="EMBL" id="PDNV01000010">
    <property type="protein sequence ID" value="PLC52833.1"/>
    <property type="molecule type" value="Genomic_DNA"/>
</dbReference>
<protein>
    <recommendedName>
        <fullName evidence="3">DUF91 domain-containing protein</fullName>
    </recommendedName>
</protein>
<dbReference type="GO" id="GO:0003676">
    <property type="term" value="F:nucleic acid binding"/>
    <property type="evidence" value="ECO:0007669"/>
    <property type="project" value="InterPro"/>
</dbReference>